<proteinExistence type="predicted"/>
<dbReference type="KEGG" id="eba:ebA603"/>
<organism evidence="1 2">
    <name type="scientific">Aromatoleum aromaticum (strain DSM 19018 / LMG 30748 / EbN1)</name>
    <name type="common">Azoarcus sp. (strain EbN1)</name>
    <dbReference type="NCBI Taxonomy" id="76114"/>
    <lineage>
        <taxon>Bacteria</taxon>
        <taxon>Pseudomonadati</taxon>
        <taxon>Pseudomonadota</taxon>
        <taxon>Betaproteobacteria</taxon>
        <taxon>Rhodocyclales</taxon>
        <taxon>Rhodocyclaceae</taxon>
        <taxon>Aromatoleum</taxon>
    </lineage>
</organism>
<evidence type="ECO:0000313" key="2">
    <source>
        <dbReference type="Proteomes" id="UP000006552"/>
    </source>
</evidence>
<protein>
    <submittedName>
        <fullName evidence="1">Uncharacterized protein</fullName>
    </submittedName>
</protein>
<gene>
    <name evidence="1" type="ORF">ebA603</name>
</gene>
<reference evidence="1 2" key="1">
    <citation type="journal article" date="2005" name="Arch. Microbiol.">
        <title>The genome sequence of an anaerobic aromatic-degrading denitrifying bacterium, strain EbN1.</title>
        <authorList>
            <person name="Rabus R."/>
            <person name="Kube M."/>
            <person name="Heider J."/>
            <person name="Beck A."/>
            <person name="Heitmann K."/>
            <person name="Widdel F."/>
            <person name="Reinhardt R."/>
        </authorList>
    </citation>
    <scope>NUCLEOTIDE SEQUENCE [LARGE SCALE GENOMIC DNA]</scope>
    <source>
        <strain evidence="1 2">EbN1</strain>
    </source>
</reference>
<dbReference type="STRING" id="76114.ebA603"/>
<keyword evidence="2" id="KW-1185">Reference proteome</keyword>
<dbReference type="Proteomes" id="UP000006552">
    <property type="component" value="Chromosome"/>
</dbReference>
<dbReference type="EMBL" id="CR555306">
    <property type="protein sequence ID" value="CAI06435.1"/>
    <property type="molecule type" value="Genomic_DNA"/>
</dbReference>
<dbReference type="HOGENOM" id="CLU_1912709_0_0_4"/>
<name>Q5P8C4_AROAE</name>
<dbReference type="AlphaFoldDB" id="Q5P8C4"/>
<evidence type="ECO:0000313" key="1">
    <source>
        <dbReference type="EMBL" id="CAI06435.1"/>
    </source>
</evidence>
<sequence>MQEAPSVVFGSARLGLRAAGLCPTVRGWGPQAGVIGRRRFVDVGRSFASAGFSGELLPAFFFLPAFLRQIPLALFELVIWFCQEIPFGSAKPIETRWTRARDRASLRRLCHNRPACARPYGFHTVSAAVPAA</sequence>
<accession>Q5P8C4</accession>